<name>A0ABN9EQ67_9NEOB</name>
<dbReference type="Proteomes" id="UP001162483">
    <property type="component" value="Unassembled WGS sequence"/>
</dbReference>
<proteinExistence type="predicted"/>
<sequence length="93" mass="10771">MGTAAGVYVKLTTPRNRSAKRSAMCRIGSHRCEYPCDPILVRTQKRVMHLFDTVRLEPYKMYDSNRTAHKSHLICRGTRCGSYPNHMRYTALH</sequence>
<gene>
    <name evidence="1" type="ORF">SPARVUS_LOCUS10293329</name>
</gene>
<protein>
    <submittedName>
        <fullName evidence="1">Uncharacterized protein</fullName>
    </submittedName>
</protein>
<reference evidence="1" key="1">
    <citation type="submission" date="2023-05" db="EMBL/GenBank/DDBJ databases">
        <authorList>
            <person name="Stuckert A."/>
        </authorList>
    </citation>
    <scope>NUCLEOTIDE SEQUENCE</scope>
</reference>
<accession>A0ABN9EQ67</accession>
<keyword evidence="2" id="KW-1185">Reference proteome</keyword>
<comment type="caution">
    <text evidence="1">The sequence shown here is derived from an EMBL/GenBank/DDBJ whole genome shotgun (WGS) entry which is preliminary data.</text>
</comment>
<dbReference type="EMBL" id="CATNWA010015706">
    <property type="protein sequence ID" value="CAI9585951.1"/>
    <property type="molecule type" value="Genomic_DNA"/>
</dbReference>
<evidence type="ECO:0000313" key="2">
    <source>
        <dbReference type="Proteomes" id="UP001162483"/>
    </source>
</evidence>
<organism evidence="1 2">
    <name type="scientific">Staurois parvus</name>
    <dbReference type="NCBI Taxonomy" id="386267"/>
    <lineage>
        <taxon>Eukaryota</taxon>
        <taxon>Metazoa</taxon>
        <taxon>Chordata</taxon>
        <taxon>Craniata</taxon>
        <taxon>Vertebrata</taxon>
        <taxon>Euteleostomi</taxon>
        <taxon>Amphibia</taxon>
        <taxon>Batrachia</taxon>
        <taxon>Anura</taxon>
        <taxon>Neobatrachia</taxon>
        <taxon>Ranoidea</taxon>
        <taxon>Ranidae</taxon>
        <taxon>Staurois</taxon>
    </lineage>
</organism>
<evidence type="ECO:0000313" key="1">
    <source>
        <dbReference type="EMBL" id="CAI9585951.1"/>
    </source>
</evidence>